<evidence type="ECO:0000256" key="3">
    <source>
        <dbReference type="ARBA" id="ARBA00022694"/>
    </source>
</evidence>
<dbReference type="InterPro" id="IPR002646">
    <property type="entry name" value="PolA_pol_head_dom"/>
</dbReference>
<keyword evidence="5" id="KW-0479">Metal-binding</keyword>
<dbReference type="AlphaFoldDB" id="A0A7C9UZZ7"/>
<dbReference type="EMBL" id="JAAIYP010000038">
    <property type="protein sequence ID" value="NFV80774.1"/>
    <property type="molecule type" value="Genomic_DNA"/>
</dbReference>
<evidence type="ECO:0000256" key="1">
    <source>
        <dbReference type="ARBA" id="ARBA00001946"/>
    </source>
</evidence>
<dbReference type="Pfam" id="PF01743">
    <property type="entry name" value="PolyA_pol"/>
    <property type="match status" value="1"/>
</dbReference>
<dbReference type="InterPro" id="IPR032828">
    <property type="entry name" value="PolyA_RNA-bd"/>
</dbReference>
<evidence type="ECO:0000256" key="4">
    <source>
        <dbReference type="ARBA" id="ARBA00022695"/>
    </source>
</evidence>
<dbReference type="SUPFAM" id="SSF81301">
    <property type="entry name" value="Nucleotidyltransferase"/>
    <property type="match status" value="1"/>
</dbReference>
<evidence type="ECO:0000256" key="8">
    <source>
        <dbReference type="RuleBase" id="RU003953"/>
    </source>
</evidence>
<dbReference type="InterPro" id="IPR043519">
    <property type="entry name" value="NT_sf"/>
</dbReference>
<dbReference type="PANTHER" id="PTHR46173">
    <property type="entry name" value="CCA TRNA NUCLEOTIDYLTRANSFERASE 1, MITOCHONDRIAL"/>
    <property type="match status" value="1"/>
</dbReference>
<feature type="domain" description="Poly A polymerase head" evidence="9">
    <location>
        <begin position="40"/>
        <end position="161"/>
    </location>
</feature>
<keyword evidence="8" id="KW-0694">RNA-binding</keyword>
<dbReference type="Gene3D" id="3.30.460.10">
    <property type="entry name" value="Beta Polymerase, domain 2"/>
    <property type="match status" value="1"/>
</dbReference>
<dbReference type="RefSeq" id="WP_163679629.1">
    <property type="nucleotide sequence ID" value="NZ_JAAIYP010000038.1"/>
</dbReference>
<evidence type="ECO:0000313" key="11">
    <source>
        <dbReference type="EMBL" id="NFV80774.1"/>
    </source>
</evidence>
<keyword evidence="3" id="KW-0819">tRNA processing</keyword>
<evidence type="ECO:0000256" key="6">
    <source>
        <dbReference type="ARBA" id="ARBA00022741"/>
    </source>
</evidence>
<keyword evidence="2 8" id="KW-0808">Transferase</keyword>
<dbReference type="Pfam" id="PF12627">
    <property type="entry name" value="PolyA_pol_RNAbd"/>
    <property type="match status" value="1"/>
</dbReference>
<protein>
    <submittedName>
        <fullName evidence="11">CCA tRNA nucleotidyltransferase</fullName>
    </submittedName>
</protein>
<dbReference type="PANTHER" id="PTHR46173:SF1">
    <property type="entry name" value="CCA TRNA NUCLEOTIDYLTRANSFERASE 1, MITOCHONDRIAL"/>
    <property type="match status" value="1"/>
</dbReference>
<dbReference type="Proteomes" id="UP000480684">
    <property type="component" value="Unassembled WGS sequence"/>
</dbReference>
<evidence type="ECO:0000256" key="7">
    <source>
        <dbReference type="ARBA" id="ARBA00022842"/>
    </source>
</evidence>
<name>A0A7C9UZZ7_9PROT</name>
<evidence type="ECO:0000256" key="5">
    <source>
        <dbReference type="ARBA" id="ARBA00022723"/>
    </source>
</evidence>
<keyword evidence="7" id="KW-0460">Magnesium</keyword>
<comment type="cofactor">
    <cofactor evidence="1">
        <name>Mg(2+)</name>
        <dbReference type="ChEBI" id="CHEBI:18420"/>
    </cofactor>
</comment>
<evidence type="ECO:0000256" key="2">
    <source>
        <dbReference type="ARBA" id="ARBA00022679"/>
    </source>
</evidence>
<keyword evidence="4" id="KW-0548">Nucleotidyltransferase</keyword>
<dbReference type="GO" id="GO:0000166">
    <property type="term" value="F:nucleotide binding"/>
    <property type="evidence" value="ECO:0007669"/>
    <property type="project" value="UniProtKB-KW"/>
</dbReference>
<evidence type="ECO:0000259" key="9">
    <source>
        <dbReference type="Pfam" id="PF01743"/>
    </source>
</evidence>
<proteinExistence type="inferred from homology"/>
<dbReference type="GO" id="GO:0000049">
    <property type="term" value="F:tRNA binding"/>
    <property type="evidence" value="ECO:0007669"/>
    <property type="project" value="TreeGrafter"/>
</dbReference>
<feature type="domain" description="tRNA nucleotidyltransferase/poly(A) polymerase RNA and SrmB- binding" evidence="10">
    <location>
        <begin position="192"/>
        <end position="248"/>
    </location>
</feature>
<keyword evidence="6" id="KW-0547">Nucleotide-binding</keyword>
<evidence type="ECO:0000313" key="12">
    <source>
        <dbReference type="Proteomes" id="UP000480684"/>
    </source>
</evidence>
<dbReference type="Gene3D" id="1.10.3090.10">
    <property type="entry name" value="cca-adding enzyme, domain 2"/>
    <property type="match status" value="1"/>
</dbReference>
<dbReference type="InterPro" id="IPR050264">
    <property type="entry name" value="Bact_CCA-adding_enz_type3_sf"/>
</dbReference>
<accession>A0A7C9UZZ7</accession>
<comment type="caution">
    <text evidence="11">The sequence shown here is derived from an EMBL/GenBank/DDBJ whole genome shotgun (WGS) entry which is preliminary data.</text>
</comment>
<dbReference type="CDD" id="cd05398">
    <property type="entry name" value="NT_ClassII-CCAase"/>
    <property type="match status" value="1"/>
</dbReference>
<dbReference type="SUPFAM" id="SSF81891">
    <property type="entry name" value="Poly A polymerase C-terminal region-like"/>
    <property type="match status" value="1"/>
</dbReference>
<sequence>MRPVPGSTEPLGQLSPQPWMEAAETRAVVAALTADGADVRFVGGCVRDSVLHRPIKDIDIATHDAPEKVAALLERAGIRVIPTGLAHGTVTAVVGKAHYEITTLREDVETFGRHAKVAFTDDWTADAARRDFTMNAMCADPQGRIYDPFNGLADLGAGIVRFVGDPMRRLEEDVLRLLRFFRFFAHYGRPPMEPQALAACRRMAPQLSRLSGERVAGELIRLMQAPDPAGVLLVMHGNGVLEHILPEARAFGALKVLSWLESRALVRPHVEVDGIRRLGVVLETDADGIAAIGERLKLSGQQVTRLSAIAVPQVLVGRDMDDTAARRALRRVGGDTFRDLVLTGWARERAVEGRPCAAASVQWTRLLDMADCWQPVALPVRGADVLALGVPRGPSIGAFLSQVEQWWEERDYRPDRDACLDRLRQAVGV</sequence>
<dbReference type="GO" id="GO:0008033">
    <property type="term" value="P:tRNA processing"/>
    <property type="evidence" value="ECO:0007669"/>
    <property type="project" value="UniProtKB-KW"/>
</dbReference>
<evidence type="ECO:0000259" key="10">
    <source>
        <dbReference type="Pfam" id="PF12627"/>
    </source>
</evidence>
<reference evidence="11 12" key="1">
    <citation type="submission" date="2020-02" db="EMBL/GenBank/DDBJ databases">
        <authorList>
            <person name="Dziuba M."/>
            <person name="Kuznetsov B."/>
            <person name="Mardanov A."/>
            <person name="Ravin N."/>
            <person name="Grouzdev D."/>
        </authorList>
    </citation>
    <scope>NUCLEOTIDE SEQUENCE [LARGE SCALE GENOMIC DNA]</scope>
    <source>
        <strain evidence="11 12">SpK</strain>
    </source>
</reference>
<organism evidence="11 12">
    <name type="scientific">Magnetospirillum aberrantis SpK</name>
    <dbReference type="NCBI Taxonomy" id="908842"/>
    <lineage>
        <taxon>Bacteria</taxon>
        <taxon>Pseudomonadati</taxon>
        <taxon>Pseudomonadota</taxon>
        <taxon>Alphaproteobacteria</taxon>
        <taxon>Rhodospirillales</taxon>
        <taxon>Rhodospirillaceae</taxon>
        <taxon>Magnetospirillum</taxon>
    </lineage>
</organism>
<gene>
    <name evidence="11" type="ORF">G4223_11705</name>
</gene>
<keyword evidence="12" id="KW-1185">Reference proteome</keyword>
<dbReference type="GO" id="GO:0016779">
    <property type="term" value="F:nucleotidyltransferase activity"/>
    <property type="evidence" value="ECO:0007669"/>
    <property type="project" value="UniProtKB-KW"/>
</dbReference>
<comment type="similarity">
    <text evidence="8">Belongs to the tRNA nucleotidyltransferase/poly(A) polymerase family.</text>
</comment>
<dbReference type="GO" id="GO:0046872">
    <property type="term" value="F:metal ion binding"/>
    <property type="evidence" value="ECO:0007669"/>
    <property type="project" value="UniProtKB-KW"/>
</dbReference>